<keyword evidence="2" id="KW-1185">Reference proteome</keyword>
<name>A0ABS4EQI3_9HYPH</name>
<keyword evidence="1" id="KW-0808">Transferase</keyword>
<dbReference type="Gene3D" id="3.40.50.150">
    <property type="entry name" value="Vaccinia Virus protein VP39"/>
    <property type="match status" value="1"/>
</dbReference>
<dbReference type="Proteomes" id="UP000823786">
    <property type="component" value="Unassembled WGS sequence"/>
</dbReference>
<sequence>MPIEKQPVTNAILSIIVDFAGLFGDVLLKSKLKKLAKRLSRDPLNSALSEFVRLIPSGSRVLNIGAGGEVMDVILANVKTGVEVVSSDVDPARKPDVVDDLTATKLPAKSFDFVICAEVIEHVINPYAAAENIRHVLKEGGMAFVSAPFFFPLHDEPYDFFRYTEFGLRKLFQHCSSINIRARASWGRTAMHLLVRSLWFKDKRIDLAVQLLFVWNLPILLILRPILGRTKTPYFTTGFICVLTK</sequence>
<proteinExistence type="predicted"/>
<comment type="caution">
    <text evidence="1">The sequence shown here is derived from an EMBL/GenBank/DDBJ whole genome shotgun (WGS) entry which is preliminary data.</text>
</comment>
<accession>A0ABS4EQI3</accession>
<evidence type="ECO:0000313" key="1">
    <source>
        <dbReference type="EMBL" id="MBP1860200.1"/>
    </source>
</evidence>
<evidence type="ECO:0000313" key="2">
    <source>
        <dbReference type="Proteomes" id="UP000823786"/>
    </source>
</evidence>
<dbReference type="GO" id="GO:0032259">
    <property type="term" value="P:methylation"/>
    <property type="evidence" value="ECO:0007669"/>
    <property type="project" value="UniProtKB-KW"/>
</dbReference>
<dbReference type="InterPro" id="IPR029063">
    <property type="entry name" value="SAM-dependent_MTases_sf"/>
</dbReference>
<reference evidence="1 2" key="1">
    <citation type="submission" date="2021-03" db="EMBL/GenBank/DDBJ databases">
        <title>Genomic Encyclopedia of Type Strains, Phase IV (KMG-IV): sequencing the most valuable type-strain genomes for metagenomic binning, comparative biology and taxonomic classification.</title>
        <authorList>
            <person name="Goeker M."/>
        </authorList>
    </citation>
    <scope>NUCLEOTIDE SEQUENCE [LARGE SCALE GENOMIC DNA]</scope>
    <source>
        <strain evidence="1 2">DSM 26427</strain>
    </source>
</reference>
<dbReference type="EMBL" id="JAGGJV010000006">
    <property type="protein sequence ID" value="MBP1860200.1"/>
    <property type="molecule type" value="Genomic_DNA"/>
</dbReference>
<dbReference type="RefSeq" id="WP_209854186.1">
    <property type="nucleotide sequence ID" value="NZ_JAGGJV010000006.1"/>
</dbReference>
<organism evidence="1 2">
    <name type="scientific">Rhizobium herbae</name>
    <dbReference type="NCBI Taxonomy" id="508661"/>
    <lineage>
        <taxon>Bacteria</taxon>
        <taxon>Pseudomonadati</taxon>
        <taxon>Pseudomonadota</taxon>
        <taxon>Alphaproteobacteria</taxon>
        <taxon>Hyphomicrobiales</taxon>
        <taxon>Rhizobiaceae</taxon>
        <taxon>Rhizobium/Agrobacterium group</taxon>
        <taxon>Rhizobium</taxon>
    </lineage>
</organism>
<gene>
    <name evidence="1" type="ORF">J2Z75_003721</name>
</gene>
<dbReference type="Pfam" id="PF13489">
    <property type="entry name" value="Methyltransf_23"/>
    <property type="match status" value="1"/>
</dbReference>
<keyword evidence="1" id="KW-0489">Methyltransferase</keyword>
<dbReference type="SUPFAM" id="SSF53335">
    <property type="entry name" value="S-adenosyl-L-methionine-dependent methyltransferases"/>
    <property type="match status" value="1"/>
</dbReference>
<protein>
    <submittedName>
        <fullName evidence="1">SAM-dependent methyltransferase</fullName>
    </submittedName>
</protein>
<dbReference type="GO" id="GO:0008168">
    <property type="term" value="F:methyltransferase activity"/>
    <property type="evidence" value="ECO:0007669"/>
    <property type="project" value="UniProtKB-KW"/>
</dbReference>